<dbReference type="InterPro" id="IPR056884">
    <property type="entry name" value="NPHP3-like_N"/>
</dbReference>
<dbReference type="InterPro" id="IPR027417">
    <property type="entry name" value="P-loop_NTPase"/>
</dbReference>
<proteinExistence type="predicted"/>
<dbReference type="Proteomes" id="UP000567179">
    <property type="component" value="Unassembled WGS sequence"/>
</dbReference>
<dbReference type="AlphaFoldDB" id="A0A8H5EUW7"/>
<comment type="caution">
    <text evidence="3">The sequence shown here is derived from an EMBL/GenBank/DDBJ whole genome shotgun (WGS) entry which is preliminary data.</text>
</comment>
<dbReference type="Pfam" id="PF24883">
    <property type="entry name" value="NPHP3_N"/>
    <property type="match status" value="1"/>
</dbReference>
<keyword evidence="1" id="KW-0677">Repeat</keyword>
<sequence>MPNTYFDHNQNLQIHGDITFVSTGGEVPQDNHSTFLSSNVISQFVPNKLQGFFQVRQRVQATNSQSRTFERGFKLLCDNTAPSARYGSGQSFAGPQCHPGTRIAVQDYIFRWLDDEHGQIAMWMNGPVGIGKSAIAQTVAHLAAERGQLSSAFFFFRSDNTRNTMTYLVPTLAYEMTQQLPHTLDPVCQTIGANPLIFSSPLERQIRDTLLRPLCPPSESFPRRRMLIIIDGLDECLDTNTQQVIIRSFISTLLSAATEMIPHKILIVSRPESHIASAFSTASIFPDVKHLALDSWDTQDDIGVFLRAKLDEIQRTHPLRHYLPEIWPDYDSFRSLRKKSVGSFAYASLSIRYLASHNDNPERALQELLVLRPNRTAAAFADLDTLYRHILLNLEPELRFTVQKVLCLYVYSSEGRLESLAACLSEEKSVVETALIRVSSLIQIYNSGGRQQIKLHHSSFGEFLRDKVRSGNLYVFSPKVASAVATALSKLWLHPTYNMVHSTWFQHIGLSMRGPIATWVNVDMDVHILETLVATKIPASFLEPSSYYLSTTAMLYPDTRAIIAHFSISLQDRILDSQDSDSTHKPLLNQAFGVVCAWLRSHFNLFFQDAPTVKVILDLIILGDHEDRNAIGNTEYPALYTFRRLIKYDTGFHCVCRVFPEIDNLELYSGILERYLAMTPDTRRAVRETDPDFTLTEFYLRALGPNRATIPNFCHRLEQIVLGGITALKLTSSSYMTSESCIFRFLYGEECYVDSDNQLAIGDHKLSDILNSHSAEDEMTRGIHRLNYVAYETDRLTKNRTFHTYQQK</sequence>
<gene>
    <name evidence="3" type="ORF">D9619_003287</name>
</gene>
<protein>
    <recommendedName>
        <fullName evidence="2">NACHT domain-containing protein</fullName>
    </recommendedName>
</protein>
<evidence type="ECO:0000313" key="3">
    <source>
        <dbReference type="EMBL" id="KAF5313182.1"/>
    </source>
</evidence>
<accession>A0A8H5EUW7</accession>
<dbReference type="InterPro" id="IPR007111">
    <property type="entry name" value="NACHT_NTPase"/>
</dbReference>
<dbReference type="SUPFAM" id="SSF52540">
    <property type="entry name" value="P-loop containing nucleoside triphosphate hydrolases"/>
    <property type="match status" value="1"/>
</dbReference>
<dbReference type="PROSITE" id="PS50837">
    <property type="entry name" value="NACHT"/>
    <property type="match status" value="1"/>
</dbReference>
<reference evidence="3 4" key="1">
    <citation type="journal article" date="2020" name="ISME J.">
        <title>Uncovering the hidden diversity of litter-decomposition mechanisms in mushroom-forming fungi.</title>
        <authorList>
            <person name="Floudas D."/>
            <person name="Bentzer J."/>
            <person name="Ahren D."/>
            <person name="Johansson T."/>
            <person name="Persson P."/>
            <person name="Tunlid A."/>
        </authorList>
    </citation>
    <scope>NUCLEOTIDE SEQUENCE [LARGE SCALE GENOMIC DNA]</scope>
    <source>
        <strain evidence="3 4">CBS 101986</strain>
    </source>
</reference>
<dbReference type="EMBL" id="JAACJJ010000056">
    <property type="protein sequence ID" value="KAF5313182.1"/>
    <property type="molecule type" value="Genomic_DNA"/>
</dbReference>
<evidence type="ECO:0000256" key="1">
    <source>
        <dbReference type="ARBA" id="ARBA00022737"/>
    </source>
</evidence>
<feature type="domain" description="NACHT" evidence="2">
    <location>
        <begin position="120"/>
        <end position="273"/>
    </location>
</feature>
<evidence type="ECO:0000259" key="2">
    <source>
        <dbReference type="PROSITE" id="PS50837"/>
    </source>
</evidence>
<name>A0A8H5EUW7_9AGAR</name>
<dbReference type="PANTHER" id="PTHR10039:SF16">
    <property type="entry name" value="GPI INOSITOL-DEACYLASE"/>
    <property type="match status" value="1"/>
</dbReference>
<organism evidence="3 4">
    <name type="scientific">Psilocybe cf. subviscida</name>
    <dbReference type="NCBI Taxonomy" id="2480587"/>
    <lineage>
        <taxon>Eukaryota</taxon>
        <taxon>Fungi</taxon>
        <taxon>Dikarya</taxon>
        <taxon>Basidiomycota</taxon>
        <taxon>Agaricomycotina</taxon>
        <taxon>Agaricomycetes</taxon>
        <taxon>Agaricomycetidae</taxon>
        <taxon>Agaricales</taxon>
        <taxon>Agaricineae</taxon>
        <taxon>Strophariaceae</taxon>
        <taxon>Psilocybe</taxon>
    </lineage>
</organism>
<dbReference type="OrthoDB" id="163438at2759"/>
<dbReference type="PANTHER" id="PTHR10039">
    <property type="entry name" value="AMELOGENIN"/>
    <property type="match status" value="1"/>
</dbReference>
<evidence type="ECO:0000313" key="4">
    <source>
        <dbReference type="Proteomes" id="UP000567179"/>
    </source>
</evidence>
<dbReference type="Gene3D" id="3.40.50.300">
    <property type="entry name" value="P-loop containing nucleotide triphosphate hydrolases"/>
    <property type="match status" value="1"/>
</dbReference>
<keyword evidence="4" id="KW-1185">Reference proteome</keyword>